<accession>X1DCF2</accession>
<gene>
    <name evidence="2" type="ORF">S01H4_53333</name>
</gene>
<dbReference type="EMBL" id="BART01030574">
    <property type="protein sequence ID" value="GAH17907.1"/>
    <property type="molecule type" value="Genomic_DNA"/>
</dbReference>
<protein>
    <recommendedName>
        <fullName evidence="1">BD-FAE-like domain-containing protein</fullName>
    </recommendedName>
</protein>
<organism evidence="2">
    <name type="scientific">marine sediment metagenome</name>
    <dbReference type="NCBI Taxonomy" id="412755"/>
    <lineage>
        <taxon>unclassified sequences</taxon>
        <taxon>metagenomes</taxon>
        <taxon>ecological metagenomes</taxon>
    </lineage>
</organism>
<evidence type="ECO:0000259" key="1">
    <source>
        <dbReference type="Pfam" id="PF20434"/>
    </source>
</evidence>
<dbReference type="SUPFAM" id="SSF53474">
    <property type="entry name" value="alpha/beta-Hydrolases"/>
    <property type="match status" value="1"/>
</dbReference>
<feature type="domain" description="BD-FAE-like" evidence="1">
    <location>
        <begin position="1"/>
        <end position="52"/>
    </location>
</feature>
<dbReference type="Pfam" id="PF20434">
    <property type="entry name" value="BD-FAE"/>
    <property type="match status" value="1"/>
</dbReference>
<dbReference type="AlphaFoldDB" id="X1DCF2"/>
<dbReference type="InterPro" id="IPR049492">
    <property type="entry name" value="BD-FAE-like_dom"/>
</dbReference>
<reference evidence="2" key="1">
    <citation type="journal article" date="2014" name="Front. Microbiol.">
        <title>High frequency of phylogenetically diverse reductive dehalogenase-homologous genes in deep subseafloor sedimentary metagenomes.</title>
        <authorList>
            <person name="Kawai M."/>
            <person name="Futagami T."/>
            <person name="Toyoda A."/>
            <person name="Takaki Y."/>
            <person name="Nishi S."/>
            <person name="Hori S."/>
            <person name="Arai W."/>
            <person name="Tsubouchi T."/>
            <person name="Morono Y."/>
            <person name="Uchiyama I."/>
            <person name="Ito T."/>
            <person name="Fujiyama A."/>
            <person name="Inagaki F."/>
            <person name="Takami H."/>
        </authorList>
    </citation>
    <scope>NUCLEOTIDE SEQUENCE</scope>
    <source>
        <strain evidence="2">Expedition CK06-06</strain>
    </source>
</reference>
<name>X1DCF2_9ZZZZ</name>
<sequence length="90" mass="10162">FLGGTPEEVPDQYKIASPLTYVSKDDPPVLTIHGDRHLAIPPKQAELLDAKMKEAGASHMLIIKKGVGQENFWYDNAVWDFFDKHLKGER</sequence>
<dbReference type="Gene3D" id="3.40.50.1820">
    <property type="entry name" value="alpha/beta hydrolase"/>
    <property type="match status" value="1"/>
</dbReference>
<comment type="caution">
    <text evidence="2">The sequence shown here is derived from an EMBL/GenBank/DDBJ whole genome shotgun (WGS) entry which is preliminary data.</text>
</comment>
<evidence type="ECO:0000313" key="2">
    <source>
        <dbReference type="EMBL" id="GAH17907.1"/>
    </source>
</evidence>
<proteinExistence type="predicted"/>
<feature type="non-terminal residue" evidence="2">
    <location>
        <position position="1"/>
    </location>
</feature>
<dbReference type="InterPro" id="IPR029058">
    <property type="entry name" value="AB_hydrolase_fold"/>
</dbReference>